<dbReference type="PANTHER" id="PTHR28008">
    <property type="entry name" value="DOMAIN PROTEIN, PUTATIVE (AFU_ORTHOLOGUE AFUA_3G10980)-RELATED"/>
    <property type="match status" value="1"/>
</dbReference>
<feature type="transmembrane region" description="Helical" evidence="1">
    <location>
        <begin position="12"/>
        <end position="31"/>
    </location>
</feature>
<organism evidence="3 4">
    <name type="scientific">Halobacterium salinarum</name>
    <name type="common">Halobacterium halobium</name>
    <dbReference type="NCBI Taxonomy" id="2242"/>
    <lineage>
        <taxon>Archaea</taxon>
        <taxon>Methanobacteriati</taxon>
        <taxon>Methanobacteriota</taxon>
        <taxon>Stenosarchaea group</taxon>
        <taxon>Halobacteria</taxon>
        <taxon>Halobacteriales</taxon>
        <taxon>Halobacteriaceae</taxon>
        <taxon>Halobacterium</taxon>
    </lineage>
</organism>
<dbReference type="AlphaFoldDB" id="A0A841HF04"/>
<dbReference type="InterPro" id="IPR006976">
    <property type="entry name" value="VanZ-like"/>
</dbReference>
<protein>
    <submittedName>
        <fullName evidence="3">VanZ family protein</fullName>
    </submittedName>
</protein>
<reference evidence="3" key="1">
    <citation type="submission" date="2020-08" db="EMBL/GenBank/DDBJ databases">
        <title>Genomic Encyclopedia of Type Strains, Phase IV (KMG-IV): sequencing the most valuable type-strain genomes for metagenomic binning, comparative biology and taxonomic classification.</title>
        <authorList>
            <person name="Goeker M."/>
        </authorList>
    </citation>
    <scope>NUCLEOTIDE SEQUENCE</scope>
    <source>
        <strain evidence="3">DSM 669</strain>
    </source>
</reference>
<dbReference type="GeneID" id="68693064"/>
<keyword evidence="1" id="KW-0472">Membrane</keyword>
<comment type="caution">
    <text evidence="3">The sequence shown here is derived from an EMBL/GenBank/DDBJ whole genome shotgun (WGS) entry which is preliminary data.</text>
</comment>
<keyword evidence="1" id="KW-1133">Transmembrane helix</keyword>
<dbReference type="EMBL" id="JACHGX010000012">
    <property type="protein sequence ID" value="MBB6090930.1"/>
    <property type="molecule type" value="Genomic_DNA"/>
</dbReference>
<feature type="transmembrane region" description="Helical" evidence="1">
    <location>
        <begin position="77"/>
        <end position="95"/>
    </location>
</feature>
<evidence type="ECO:0000256" key="1">
    <source>
        <dbReference type="SAM" id="Phobius"/>
    </source>
</evidence>
<dbReference type="RefSeq" id="WP_010902010.1">
    <property type="nucleotide sequence ID" value="NZ_JACHGX010000012.1"/>
</dbReference>
<dbReference type="PANTHER" id="PTHR28008:SF1">
    <property type="entry name" value="DOMAIN PROTEIN, PUTATIVE (AFU_ORTHOLOGUE AFUA_3G10980)-RELATED"/>
    <property type="match status" value="1"/>
</dbReference>
<evidence type="ECO:0000313" key="3">
    <source>
        <dbReference type="EMBL" id="MBB6090930.1"/>
    </source>
</evidence>
<name>A0A841HF04_HALSI</name>
<proteinExistence type="predicted"/>
<accession>A0A841HF04</accession>
<keyword evidence="1" id="KW-0812">Transmembrane</keyword>
<gene>
    <name evidence="3" type="ORF">HNR49_002316</name>
</gene>
<dbReference type="Pfam" id="PF04892">
    <property type="entry name" value="VanZ"/>
    <property type="match status" value="1"/>
</dbReference>
<dbReference type="NCBIfam" id="NF037970">
    <property type="entry name" value="vanZ_1"/>
    <property type="match status" value="1"/>
</dbReference>
<evidence type="ECO:0000313" key="4">
    <source>
        <dbReference type="Proteomes" id="UP000642919"/>
    </source>
</evidence>
<feature type="transmembrane region" description="Helical" evidence="1">
    <location>
        <begin position="107"/>
        <end position="123"/>
    </location>
</feature>
<evidence type="ECO:0000259" key="2">
    <source>
        <dbReference type="Pfam" id="PF04892"/>
    </source>
</evidence>
<feature type="domain" description="VanZ-like" evidence="2">
    <location>
        <begin position="49"/>
        <end position="121"/>
    </location>
</feature>
<dbReference type="OMA" id="IPRWRNA"/>
<sequence length="143" mass="15648">MRRLPFPLIPKWLRYLATLGVAGFLLYYSVLAPAPVQPSSPDPLWDKKLHVIGYLGLGLALAYATAHFRDTIWKRTAVVLVLAVGFGLLVEGLQSTQPGRYASLNDALANTIGALLASAWFVVERGVRYVRPLESTDPVDTGQ</sequence>
<dbReference type="Proteomes" id="UP000642919">
    <property type="component" value="Unassembled WGS sequence"/>
</dbReference>
<feature type="transmembrane region" description="Helical" evidence="1">
    <location>
        <begin position="51"/>
        <end position="68"/>
    </location>
</feature>